<evidence type="ECO:0000256" key="10">
    <source>
        <dbReference type="ARBA" id="ARBA00035120"/>
    </source>
</evidence>
<keyword evidence="8 12" id="KW-0472">Membrane</keyword>
<dbReference type="GO" id="GO:0140114">
    <property type="term" value="P:cellular detoxification of fluoride"/>
    <property type="evidence" value="ECO:0007669"/>
    <property type="project" value="UniProtKB-UniRule"/>
</dbReference>
<keyword evidence="12" id="KW-0813">Transport</keyword>
<keyword evidence="5 12" id="KW-1133">Transmembrane helix</keyword>
<evidence type="ECO:0000256" key="1">
    <source>
        <dbReference type="ARBA" id="ARBA00004651"/>
    </source>
</evidence>
<comment type="catalytic activity">
    <reaction evidence="11">
        <text>fluoride(in) = fluoride(out)</text>
        <dbReference type="Rhea" id="RHEA:76159"/>
        <dbReference type="ChEBI" id="CHEBI:17051"/>
    </reaction>
    <physiologicalReaction direction="left-to-right" evidence="11">
        <dbReference type="Rhea" id="RHEA:76160"/>
    </physiologicalReaction>
</comment>
<comment type="subcellular location">
    <subcellularLocation>
        <location evidence="1 12">Cell membrane</location>
        <topology evidence="1 12">Multi-pass membrane protein</topology>
    </subcellularLocation>
</comment>
<comment type="activity regulation">
    <text evidence="12">Na(+) is not transported, but it plays an essential structural role and its presence is essential for fluoride channel function.</text>
</comment>
<feature type="transmembrane region" description="Helical" evidence="12">
    <location>
        <begin position="72"/>
        <end position="93"/>
    </location>
</feature>
<evidence type="ECO:0000256" key="8">
    <source>
        <dbReference type="ARBA" id="ARBA00023136"/>
    </source>
</evidence>
<dbReference type="PANTHER" id="PTHR28259:SF1">
    <property type="entry name" value="FLUORIDE EXPORT PROTEIN 1-RELATED"/>
    <property type="match status" value="1"/>
</dbReference>
<feature type="binding site" evidence="12">
    <location>
        <position position="80"/>
    </location>
    <ligand>
        <name>Na(+)</name>
        <dbReference type="ChEBI" id="CHEBI:29101"/>
        <note>structural</note>
    </ligand>
</feature>
<evidence type="ECO:0000256" key="7">
    <source>
        <dbReference type="ARBA" id="ARBA00023065"/>
    </source>
</evidence>
<feature type="transmembrane region" description="Helical" evidence="12">
    <location>
        <begin position="105"/>
        <end position="129"/>
    </location>
</feature>
<evidence type="ECO:0000313" key="13">
    <source>
        <dbReference type="EMBL" id="MBB5373155.1"/>
    </source>
</evidence>
<keyword evidence="12" id="KW-0479">Metal-binding</keyword>
<evidence type="ECO:0000256" key="12">
    <source>
        <dbReference type="HAMAP-Rule" id="MF_00454"/>
    </source>
</evidence>
<evidence type="ECO:0000256" key="6">
    <source>
        <dbReference type="ARBA" id="ARBA00023053"/>
    </source>
</evidence>
<comment type="similarity">
    <text evidence="10 12">Belongs to the fluoride channel Fluc/FEX (TC 1.A.43) family.</text>
</comment>
<evidence type="ECO:0000256" key="9">
    <source>
        <dbReference type="ARBA" id="ARBA00023303"/>
    </source>
</evidence>
<dbReference type="EMBL" id="JACHFJ010000004">
    <property type="protein sequence ID" value="MBB5373155.1"/>
    <property type="molecule type" value="Genomic_DNA"/>
</dbReference>
<evidence type="ECO:0000256" key="11">
    <source>
        <dbReference type="ARBA" id="ARBA00035585"/>
    </source>
</evidence>
<dbReference type="NCBIfam" id="NF010802">
    <property type="entry name" value="PRK14206.1"/>
    <property type="match status" value="1"/>
</dbReference>
<accession>A0A840VIZ9</accession>
<keyword evidence="4 12" id="KW-0812">Transmembrane</keyword>
<keyword evidence="2 12" id="KW-1003">Cell membrane</keyword>
<dbReference type="Proteomes" id="UP000553706">
    <property type="component" value="Unassembled WGS sequence"/>
</dbReference>
<evidence type="ECO:0000256" key="3">
    <source>
        <dbReference type="ARBA" id="ARBA00022519"/>
    </source>
</evidence>
<keyword evidence="14" id="KW-1185">Reference proteome</keyword>
<dbReference type="Pfam" id="PF02537">
    <property type="entry name" value="CRCB"/>
    <property type="match status" value="1"/>
</dbReference>
<dbReference type="PANTHER" id="PTHR28259">
    <property type="entry name" value="FLUORIDE EXPORT PROTEIN 1-RELATED"/>
    <property type="match status" value="1"/>
</dbReference>
<dbReference type="GO" id="GO:0005886">
    <property type="term" value="C:plasma membrane"/>
    <property type="evidence" value="ECO:0007669"/>
    <property type="project" value="UniProtKB-SubCell"/>
</dbReference>
<evidence type="ECO:0000256" key="4">
    <source>
        <dbReference type="ARBA" id="ARBA00022692"/>
    </source>
</evidence>
<dbReference type="NCBIfam" id="TIGR00494">
    <property type="entry name" value="crcB"/>
    <property type="match status" value="1"/>
</dbReference>
<evidence type="ECO:0000313" key="14">
    <source>
        <dbReference type="Proteomes" id="UP000553706"/>
    </source>
</evidence>
<dbReference type="AlphaFoldDB" id="A0A840VIZ9"/>
<evidence type="ECO:0000256" key="2">
    <source>
        <dbReference type="ARBA" id="ARBA00022475"/>
    </source>
</evidence>
<dbReference type="GO" id="GO:0062054">
    <property type="term" value="F:fluoride channel activity"/>
    <property type="evidence" value="ECO:0007669"/>
    <property type="project" value="UniProtKB-UniRule"/>
</dbReference>
<keyword evidence="7 12" id="KW-0406">Ion transport</keyword>
<organism evidence="13 14">
    <name type="scientific">Acidocella aromatica</name>
    <dbReference type="NCBI Taxonomy" id="1303579"/>
    <lineage>
        <taxon>Bacteria</taxon>
        <taxon>Pseudomonadati</taxon>
        <taxon>Pseudomonadota</taxon>
        <taxon>Alphaproteobacteria</taxon>
        <taxon>Acetobacterales</taxon>
        <taxon>Acidocellaceae</taxon>
        <taxon>Acidocella</taxon>
    </lineage>
</organism>
<feature type="transmembrane region" description="Helical" evidence="12">
    <location>
        <begin position="36"/>
        <end position="60"/>
    </location>
</feature>
<keyword evidence="9 12" id="KW-0407">Ion channel</keyword>
<feature type="transmembrane region" description="Helical" evidence="12">
    <location>
        <begin position="6"/>
        <end position="24"/>
    </location>
</feature>
<protein>
    <recommendedName>
        <fullName evidence="12">Fluoride-specific ion channel FluC</fullName>
    </recommendedName>
</protein>
<dbReference type="RefSeq" id="WP_221246669.1">
    <property type="nucleotide sequence ID" value="NZ_JACHFJ010000004.1"/>
</dbReference>
<feature type="binding site" evidence="12">
    <location>
        <position position="83"/>
    </location>
    <ligand>
        <name>Na(+)</name>
        <dbReference type="ChEBI" id="CHEBI:29101"/>
        <note>structural</note>
    </ligand>
</feature>
<comment type="caution">
    <text evidence="13">The sequence shown here is derived from an EMBL/GenBank/DDBJ whole genome shotgun (WGS) entry which is preliminary data.</text>
</comment>
<comment type="function">
    <text evidence="12">Fluoride-specific ion channel. Important for reducing fluoride concentration in the cell, thus reducing its toxicity.</text>
</comment>
<gene>
    <name evidence="12" type="primary">fluC</name>
    <name evidence="12" type="synonym">crcB</name>
    <name evidence="13" type="ORF">HNP71_001413</name>
</gene>
<dbReference type="HAMAP" id="MF_00454">
    <property type="entry name" value="FluC"/>
    <property type="match status" value="1"/>
</dbReference>
<dbReference type="GO" id="GO:0046872">
    <property type="term" value="F:metal ion binding"/>
    <property type="evidence" value="ECO:0007669"/>
    <property type="project" value="UniProtKB-KW"/>
</dbReference>
<name>A0A840VIZ9_9PROT</name>
<sequence length="135" mass="13917">MDDIAAYLWVALGGALGSVARYALGNAMTLALGASFPWGTLLINVLGSFVISCFGTIASAQGRFPLPLEARLFVTVGVCGGFTTFSSFSLQTVELARNGHTGRAVFYVIASVILCLLACALGVSVAQAVNAPRQG</sequence>
<dbReference type="InterPro" id="IPR003691">
    <property type="entry name" value="FluC"/>
</dbReference>
<evidence type="ECO:0000256" key="5">
    <source>
        <dbReference type="ARBA" id="ARBA00022989"/>
    </source>
</evidence>
<reference evidence="13 14" key="1">
    <citation type="submission" date="2020-08" db="EMBL/GenBank/DDBJ databases">
        <title>Genomic Encyclopedia of Type Strains, Phase IV (KMG-IV): sequencing the most valuable type-strain genomes for metagenomic binning, comparative biology and taxonomic classification.</title>
        <authorList>
            <person name="Goeker M."/>
        </authorList>
    </citation>
    <scope>NUCLEOTIDE SEQUENCE [LARGE SCALE GENOMIC DNA]</scope>
    <source>
        <strain evidence="13 14">DSM 27026</strain>
    </source>
</reference>
<proteinExistence type="inferred from homology"/>
<keyword evidence="3" id="KW-0997">Cell inner membrane</keyword>
<keyword evidence="6 12" id="KW-0915">Sodium</keyword>